<dbReference type="GO" id="GO:0046872">
    <property type="term" value="F:metal ion binding"/>
    <property type="evidence" value="ECO:0007669"/>
    <property type="project" value="UniProtKB-KW"/>
</dbReference>
<reference evidence="10" key="1">
    <citation type="journal article" date="2014" name="Int. J. Syst. Evol. Microbiol.">
        <title>Complete genome sequence of Corynebacterium casei LMG S-19264T (=DSM 44701T), isolated from a smear-ripened cheese.</title>
        <authorList>
            <consortium name="US DOE Joint Genome Institute (JGI-PGF)"/>
            <person name="Walter F."/>
            <person name="Albersmeier A."/>
            <person name="Kalinowski J."/>
            <person name="Ruckert C."/>
        </authorList>
    </citation>
    <scope>NUCLEOTIDE SEQUENCE</scope>
    <source>
        <strain evidence="10">CGMCC 4.7138</strain>
    </source>
</reference>
<dbReference type="SUPFAM" id="SSF53474">
    <property type="entry name" value="alpha/beta-Hydrolases"/>
    <property type="match status" value="1"/>
</dbReference>
<evidence type="ECO:0000256" key="5">
    <source>
        <dbReference type="ARBA" id="ARBA00022801"/>
    </source>
</evidence>
<dbReference type="Pfam" id="PF07519">
    <property type="entry name" value="Tannase"/>
    <property type="match status" value="1"/>
</dbReference>
<dbReference type="Gene3D" id="3.40.50.1820">
    <property type="entry name" value="alpha/beta hydrolase"/>
    <property type="match status" value="1"/>
</dbReference>
<dbReference type="GO" id="GO:0047989">
    <property type="term" value="F:hydroxybutyrate-dimer hydrolase activity"/>
    <property type="evidence" value="ECO:0007669"/>
    <property type="project" value="InterPro"/>
</dbReference>
<keyword evidence="2" id="KW-0719">Serine esterase</keyword>
<feature type="compositionally biased region" description="Polar residues" evidence="8">
    <location>
        <begin position="445"/>
        <end position="455"/>
    </location>
</feature>
<comment type="similarity">
    <text evidence="1">Belongs to the tannase family.</text>
</comment>
<evidence type="ECO:0000313" key="10">
    <source>
        <dbReference type="EMBL" id="GGO17869.1"/>
    </source>
</evidence>
<evidence type="ECO:0000256" key="4">
    <source>
        <dbReference type="ARBA" id="ARBA00022729"/>
    </source>
</evidence>
<dbReference type="InterPro" id="IPR016582">
    <property type="entry name" value="OHBut_olig_hydro_put"/>
</dbReference>
<dbReference type="EMBL" id="BMMN01000007">
    <property type="protein sequence ID" value="GGO17869.1"/>
    <property type="molecule type" value="Genomic_DNA"/>
</dbReference>
<comment type="caution">
    <text evidence="10">The sequence shown here is derived from an EMBL/GenBank/DDBJ whole genome shotgun (WGS) entry which is preliminary data.</text>
</comment>
<evidence type="ECO:0000256" key="9">
    <source>
        <dbReference type="SAM" id="SignalP"/>
    </source>
</evidence>
<evidence type="ECO:0000256" key="8">
    <source>
        <dbReference type="SAM" id="MobiDB-lite"/>
    </source>
</evidence>
<keyword evidence="3" id="KW-0479">Metal-binding</keyword>
<organism evidence="10 11">
    <name type="scientific">Microbispora bryophytorum</name>
    <dbReference type="NCBI Taxonomy" id="1460882"/>
    <lineage>
        <taxon>Bacteria</taxon>
        <taxon>Bacillati</taxon>
        <taxon>Actinomycetota</taxon>
        <taxon>Actinomycetes</taxon>
        <taxon>Streptosporangiales</taxon>
        <taxon>Streptosporangiaceae</taxon>
        <taxon>Microbispora</taxon>
    </lineage>
</organism>
<dbReference type="GO" id="GO:0019605">
    <property type="term" value="P:butyrate metabolic process"/>
    <property type="evidence" value="ECO:0007669"/>
    <property type="project" value="InterPro"/>
</dbReference>
<accession>A0A8H9LC93</accession>
<feature type="signal peptide" evidence="9">
    <location>
        <begin position="1"/>
        <end position="21"/>
    </location>
</feature>
<evidence type="ECO:0000313" key="11">
    <source>
        <dbReference type="Proteomes" id="UP000653480"/>
    </source>
</evidence>
<keyword evidence="4 9" id="KW-0732">Signal</keyword>
<keyword evidence="6" id="KW-0106">Calcium</keyword>
<gene>
    <name evidence="10" type="ORF">GCM10011574_42000</name>
</gene>
<dbReference type="InterPro" id="IPR011118">
    <property type="entry name" value="Tannase/feruloyl_esterase"/>
</dbReference>
<dbReference type="Pfam" id="PF10605">
    <property type="entry name" value="3HBOH"/>
    <property type="match status" value="1"/>
</dbReference>
<name>A0A8H9LC93_9ACTN</name>
<evidence type="ECO:0000256" key="2">
    <source>
        <dbReference type="ARBA" id="ARBA00022487"/>
    </source>
</evidence>
<evidence type="ECO:0000256" key="1">
    <source>
        <dbReference type="ARBA" id="ARBA00006249"/>
    </source>
</evidence>
<protein>
    <recommendedName>
        <fullName evidence="12">Tannase/feruloyl esterase family alpha/beta hydrolase</fullName>
    </recommendedName>
</protein>
<dbReference type="AlphaFoldDB" id="A0A8H9LC93"/>
<evidence type="ECO:0008006" key="12">
    <source>
        <dbReference type="Google" id="ProtNLM"/>
    </source>
</evidence>
<feature type="chain" id="PRO_5039453111" description="Tannase/feruloyl esterase family alpha/beta hydrolase" evidence="9">
    <location>
        <begin position="22"/>
        <end position="455"/>
    </location>
</feature>
<keyword evidence="11" id="KW-1185">Reference proteome</keyword>
<dbReference type="RefSeq" id="WP_142571260.1">
    <property type="nucleotide sequence ID" value="NZ_BMMN01000007.1"/>
</dbReference>
<reference evidence="10" key="2">
    <citation type="submission" date="2020-09" db="EMBL/GenBank/DDBJ databases">
        <authorList>
            <person name="Sun Q."/>
            <person name="Zhou Y."/>
        </authorList>
    </citation>
    <scope>NUCLEOTIDE SEQUENCE</scope>
    <source>
        <strain evidence="10">CGMCC 4.7138</strain>
    </source>
</reference>
<proteinExistence type="inferred from homology"/>
<dbReference type="GO" id="GO:0005615">
    <property type="term" value="C:extracellular space"/>
    <property type="evidence" value="ECO:0007669"/>
    <property type="project" value="InterPro"/>
</dbReference>
<dbReference type="Proteomes" id="UP000653480">
    <property type="component" value="Unassembled WGS sequence"/>
</dbReference>
<dbReference type="InterPro" id="IPR029058">
    <property type="entry name" value="AB_hydrolase_fold"/>
</dbReference>
<evidence type="ECO:0000256" key="7">
    <source>
        <dbReference type="ARBA" id="ARBA00023157"/>
    </source>
</evidence>
<sequence length="455" mass="48684">MRALAVLALALPLAVAAPAQASTAQASTVQAGTAQAGTCPKVTVPGAQKQVAACLDDLTTRGTQASGHTDPSDWSGLNSPGAVNPGGVPGLQIDGYFPDTSTGNTNHGWNHDAQFVIRLPQHWNGGLVVAGSPGNRETYANDFTISDWALAKGYAYAATDKGNTGAEFYRDGVRPGDAVAEWNRRVSELAVAAKTVVRQRYGRPARTTIAAGQSNGGYLVRWQIENRPDLFDGGVDWEGTLFTADGPNLLTVLPPALRAYAKGDTAGVAAAGFAPESDFLWPFHYQYYWDLTQRLYREEFDPGYDGDAEAGTPFCASGTPGCDTDYDYASRPAAVKQAVARVSLSGKIKRPLVIVHGTLDTLLPIREDSDVYATMIADRHRDRLLRYYRVEGGNHVDSLYPAFPDRLRPLLPCFRSAFTALEAWIATGTPPPPNATLPRPATGDLENTCTLGATP</sequence>
<keyword evidence="7" id="KW-1015">Disulfide bond</keyword>
<keyword evidence="5" id="KW-0378">Hydrolase</keyword>
<feature type="region of interest" description="Disordered" evidence="8">
    <location>
        <begin position="430"/>
        <end position="455"/>
    </location>
</feature>
<evidence type="ECO:0000256" key="6">
    <source>
        <dbReference type="ARBA" id="ARBA00022837"/>
    </source>
</evidence>
<evidence type="ECO:0000256" key="3">
    <source>
        <dbReference type="ARBA" id="ARBA00022723"/>
    </source>
</evidence>
<dbReference type="OrthoDB" id="189734at2"/>